<dbReference type="PANTHER" id="PTHR11070:SF2">
    <property type="entry name" value="ATP-DEPENDENT DNA HELICASE SRS2"/>
    <property type="match status" value="1"/>
</dbReference>
<dbReference type="PANTHER" id="PTHR11070">
    <property type="entry name" value="UVRD / RECB / PCRA DNA HELICASE FAMILY MEMBER"/>
    <property type="match status" value="1"/>
</dbReference>
<keyword evidence="2 5" id="KW-0378">Hydrolase</keyword>
<dbReference type="CDD" id="cd17932">
    <property type="entry name" value="DEXQc_UvrD"/>
    <property type="match status" value="1"/>
</dbReference>
<dbReference type="Gene3D" id="3.40.50.300">
    <property type="entry name" value="P-loop containing nucleotide triphosphate hydrolases"/>
    <property type="match status" value="1"/>
</dbReference>
<dbReference type="GO" id="GO:0005524">
    <property type="term" value="F:ATP binding"/>
    <property type="evidence" value="ECO:0007669"/>
    <property type="project" value="UniProtKB-UniRule"/>
</dbReference>
<dbReference type="EMBL" id="BEXA01000003">
    <property type="protein sequence ID" value="GAY73234.1"/>
    <property type="molecule type" value="Genomic_DNA"/>
</dbReference>
<dbReference type="Pfam" id="PF00580">
    <property type="entry name" value="UvrD-helicase"/>
    <property type="match status" value="1"/>
</dbReference>
<keyword evidence="1 5" id="KW-0547">Nucleotide-binding</keyword>
<dbReference type="GO" id="GO:0016787">
    <property type="term" value="F:hydrolase activity"/>
    <property type="evidence" value="ECO:0007669"/>
    <property type="project" value="UniProtKB-UniRule"/>
</dbReference>
<dbReference type="GO" id="GO:0005829">
    <property type="term" value="C:cytosol"/>
    <property type="evidence" value="ECO:0007669"/>
    <property type="project" value="TreeGrafter"/>
</dbReference>
<accession>A0A401FLH3</accession>
<dbReference type="SUPFAM" id="SSF52540">
    <property type="entry name" value="P-loop containing nucleoside triphosphate hydrolases"/>
    <property type="match status" value="1"/>
</dbReference>
<dbReference type="GO" id="GO:0043138">
    <property type="term" value="F:3'-5' DNA helicase activity"/>
    <property type="evidence" value="ECO:0007669"/>
    <property type="project" value="TreeGrafter"/>
</dbReference>
<evidence type="ECO:0000313" key="7">
    <source>
        <dbReference type="EMBL" id="GAY73234.1"/>
    </source>
</evidence>
<dbReference type="Proteomes" id="UP000286974">
    <property type="component" value="Unassembled WGS sequence"/>
</dbReference>
<proteinExistence type="predicted"/>
<dbReference type="GO" id="GO:0033202">
    <property type="term" value="C:DNA helicase complex"/>
    <property type="evidence" value="ECO:0007669"/>
    <property type="project" value="TreeGrafter"/>
</dbReference>
<keyword evidence="4 5" id="KW-0067">ATP-binding</keyword>
<evidence type="ECO:0000256" key="2">
    <source>
        <dbReference type="ARBA" id="ARBA00022801"/>
    </source>
</evidence>
<dbReference type="GO" id="GO:0000725">
    <property type="term" value="P:recombinational repair"/>
    <property type="evidence" value="ECO:0007669"/>
    <property type="project" value="TreeGrafter"/>
</dbReference>
<evidence type="ECO:0000313" key="8">
    <source>
        <dbReference type="Proteomes" id="UP000286974"/>
    </source>
</evidence>
<keyword evidence="8" id="KW-1185">Reference proteome</keyword>
<dbReference type="AlphaFoldDB" id="A0A401FLH3"/>
<evidence type="ECO:0000256" key="5">
    <source>
        <dbReference type="PROSITE-ProRule" id="PRU00560"/>
    </source>
</evidence>
<dbReference type="InterPro" id="IPR027417">
    <property type="entry name" value="P-loop_NTPase"/>
</dbReference>
<organism evidence="7 8">
    <name type="scientific">Lentilactobacillus kosonis</name>
    <dbReference type="NCBI Taxonomy" id="2810561"/>
    <lineage>
        <taxon>Bacteria</taxon>
        <taxon>Bacillati</taxon>
        <taxon>Bacillota</taxon>
        <taxon>Bacilli</taxon>
        <taxon>Lactobacillales</taxon>
        <taxon>Lactobacillaceae</taxon>
        <taxon>Lentilactobacillus</taxon>
    </lineage>
</organism>
<keyword evidence="3 5" id="KW-0347">Helicase</keyword>
<evidence type="ECO:0000256" key="3">
    <source>
        <dbReference type="ARBA" id="ARBA00022806"/>
    </source>
</evidence>
<sequence>MADSDLIKGLNTEQRDAVLHTEGPVLIMAGAGSGKTRVLTHRIAYIIESRDVMPWNILAITFTNKAAREMRERVSALLDESGMMFGYQRSMHCV</sequence>
<name>A0A401FLH3_9LACO</name>
<evidence type="ECO:0000259" key="6">
    <source>
        <dbReference type="PROSITE" id="PS51198"/>
    </source>
</evidence>
<feature type="domain" description="UvrD-like helicase ATP-binding" evidence="6">
    <location>
        <begin position="8"/>
        <end position="94"/>
    </location>
</feature>
<dbReference type="InterPro" id="IPR014016">
    <property type="entry name" value="UvrD-like_ATP-bd"/>
</dbReference>
<dbReference type="InterPro" id="IPR000212">
    <property type="entry name" value="DNA_helicase_UvrD/REP"/>
</dbReference>
<feature type="binding site" evidence="5">
    <location>
        <begin position="29"/>
        <end position="36"/>
    </location>
    <ligand>
        <name>ATP</name>
        <dbReference type="ChEBI" id="CHEBI:30616"/>
    </ligand>
</feature>
<evidence type="ECO:0000256" key="4">
    <source>
        <dbReference type="ARBA" id="ARBA00022840"/>
    </source>
</evidence>
<gene>
    <name evidence="7" type="ORF">NBRC111893_1380</name>
</gene>
<evidence type="ECO:0000256" key="1">
    <source>
        <dbReference type="ARBA" id="ARBA00022741"/>
    </source>
</evidence>
<reference evidence="7 8" key="1">
    <citation type="submission" date="2017-11" db="EMBL/GenBank/DDBJ databases">
        <title>Draft Genome Sequence of Lactobacillus curieae NBRC 111893 isolated from Koso, a Japanese sugar-Vegetable Fermented Beverage.</title>
        <authorList>
            <person name="Chiou T.Y."/>
            <person name="Oshima K."/>
            <person name="Suda W."/>
            <person name="Hattori M."/>
            <person name="Takahashi T."/>
        </authorList>
    </citation>
    <scope>NUCLEOTIDE SEQUENCE [LARGE SCALE GENOMIC DNA]</scope>
    <source>
        <strain evidence="7 8">NBRC111893</strain>
    </source>
</reference>
<dbReference type="GO" id="GO:0003677">
    <property type="term" value="F:DNA binding"/>
    <property type="evidence" value="ECO:0007669"/>
    <property type="project" value="InterPro"/>
</dbReference>
<comment type="caution">
    <text evidence="7">The sequence shown here is derived from an EMBL/GenBank/DDBJ whole genome shotgun (WGS) entry which is preliminary data.</text>
</comment>
<protein>
    <submittedName>
        <fullName evidence="7">ATP-dependent DNA helicase UvrD/PcrA</fullName>
    </submittedName>
</protein>
<dbReference type="PROSITE" id="PS51198">
    <property type="entry name" value="UVRD_HELICASE_ATP_BIND"/>
    <property type="match status" value="1"/>
</dbReference>